<reference evidence="5 6" key="1">
    <citation type="submission" date="2020-06" db="EMBL/GenBank/DDBJ databases">
        <title>Actinomadura xiongansis sp. nov., isolated from soil of Baiyangdian.</title>
        <authorList>
            <person name="Zhang X."/>
        </authorList>
    </citation>
    <scope>NUCLEOTIDE SEQUENCE [LARGE SCALE GENOMIC DNA]</scope>
    <source>
        <strain evidence="5 6">HBUM206468</strain>
    </source>
</reference>
<evidence type="ECO:0000313" key="5">
    <source>
        <dbReference type="EMBL" id="MBC6468091.1"/>
    </source>
</evidence>
<dbReference type="PRINTS" id="PR00035">
    <property type="entry name" value="HTHGNTR"/>
</dbReference>
<dbReference type="EMBL" id="JABVEC010000016">
    <property type="protein sequence ID" value="MBC6468091.1"/>
    <property type="molecule type" value="Genomic_DNA"/>
</dbReference>
<dbReference type="InterPro" id="IPR036390">
    <property type="entry name" value="WH_DNA-bd_sf"/>
</dbReference>
<dbReference type="InterPro" id="IPR008920">
    <property type="entry name" value="TF_FadR/GntR_C"/>
</dbReference>
<proteinExistence type="predicted"/>
<dbReference type="SMART" id="SM00345">
    <property type="entry name" value="HTH_GNTR"/>
    <property type="match status" value="1"/>
</dbReference>
<evidence type="ECO:0000256" key="3">
    <source>
        <dbReference type="ARBA" id="ARBA00023163"/>
    </source>
</evidence>
<keyword evidence="1" id="KW-0805">Transcription regulation</keyword>
<dbReference type="PROSITE" id="PS50949">
    <property type="entry name" value="HTH_GNTR"/>
    <property type="match status" value="1"/>
</dbReference>
<dbReference type="SMART" id="SM00895">
    <property type="entry name" value="FCD"/>
    <property type="match status" value="1"/>
</dbReference>
<protein>
    <submittedName>
        <fullName evidence="5">FadR family transcriptional regulator</fullName>
    </submittedName>
</protein>
<accession>A0ABR7LTB2</accession>
<dbReference type="Pfam" id="PF00392">
    <property type="entry name" value="GntR"/>
    <property type="match status" value="1"/>
</dbReference>
<dbReference type="PANTHER" id="PTHR43537:SF5">
    <property type="entry name" value="UXU OPERON TRANSCRIPTIONAL REGULATOR"/>
    <property type="match status" value="1"/>
</dbReference>
<evidence type="ECO:0000259" key="4">
    <source>
        <dbReference type="PROSITE" id="PS50949"/>
    </source>
</evidence>
<dbReference type="SUPFAM" id="SSF46785">
    <property type="entry name" value="Winged helix' DNA-binding domain"/>
    <property type="match status" value="1"/>
</dbReference>
<dbReference type="Gene3D" id="1.20.120.530">
    <property type="entry name" value="GntR ligand-binding domain-like"/>
    <property type="match status" value="1"/>
</dbReference>
<dbReference type="SUPFAM" id="SSF48008">
    <property type="entry name" value="GntR ligand-binding domain-like"/>
    <property type="match status" value="1"/>
</dbReference>
<gene>
    <name evidence="5" type="ORF">HKK74_21710</name>
</gene>
<dbReference type="InterPro" id="IPR000524">
    <property type="entry name" value="Tscrpt_reg_HTH_GntR"/>
</dbReference>
<keyword evidence="2" id="KW-0238">DNA-binding</keyword>
<dbReference type="Proteomes" id="UP000805614">
    <property type="component" value="Unassembled WGS sequence"/>
</dbReference>
<keyword evidence="3" id="KW-0804">Transcription</keyword>
<sequence length="251" mass="27648">MALEGVDFSAGEDMRPQKLPKRIARRIVEHIISHDLGPGTRLPVEAELGETLGVGKNTLREAMRLLESWGVITIRQGRNGGPVVRSPQPRDVREALTVQLLFSSASLQGVYEARCCIEPHSAMMAAGRLPDTGIQELRSSVARMRDFVDDTPVFLAENRRFHELIAAATGNVVMQAFIDTLKAVFDGSSAGVNYSRGVRLAVADAHERITDAVASRDTARAAREMEIHLREAGDYWGKQGRIRLGYVTWEG</sequence>
<comment type="caution">
    <text evidence="5">The sequence shown here is derived from an EMBL/GenBank/DDBJ whole genome shotgun (WGS) entry which is preliminary data.</text>
</comment>
<evidence type="ECO:0000313" key="6">
    <source>
        <dbReference type="Proteomes" id="UP000805614"/>
    </source>
</evidence>
<evidence type="ECO:0000256" key="1">
    <source>
        <dbReference type="ARBA" id="ARBA00023015"/>
    </source>
</evidence>
<dbReference type="CDD" id="cd07377">
    <property type="entry name" value="WHTH_GntR"/>
    <property type="match status" value="1"/>
</dbReference>
<dbReference type="RefSeq" id="WP_187245089.1">
    <property type="nucleotide sequence ID" value="NZ_BAAAOK010000037.1"/>
</dbReference>
<dbReference type="Pfam" id="PF07729">
    <property type="entry name" value="FCD"/>
    <property type="match status" value="1"/>
</dbReference>
<dbReference type="InterPro" id="IPR036388">
    <property type="entry name" value="WH-like_DNA-bd_sf"/>
</dbReference>
<organism evidence="5 6">
    <name type="scientific">Actinomadura alba</name>
    <dbReference type="NCBI Taxonomy" id="406431"/>
    <lineage>
        <taxon>Bacteria</taxon>
        <taxon>Bacillati</taxon>
        <taxon>Actinomycetota</taxon>
        <taxon>Actinomycetes</taxon>
        <taxon>Streptosporangiales</taxon>
        <taxon>Thermomonosporaceae</taxon>
        <taxon>Actinomadura</taxon>
    </lineage>
</organism>
<dbReference type="Gene3D" id="1.10.10.10">
    <property type="entry name" value="Winged helix-like DNA-binding domain superfamily/Winged helix DNA-binding domain"/>
    <property type="match status" value="1"/>
</dbReference>
<name>A0ABR7LTB2_9ACTN</name>
<dbReference type="PANTHER" id="PTHR43537">
    <property type="entry name" value="TRANSCRIPTIONAL REGULATOR, GNTR FAMILY"/>
    <property type="match status" value="1"/>
</dbReference>
<dbReference type="InterPro" id="IPR011711">
    <property type="entry name" value="GntR_C"/>
</dbReference>
<keyword evidence="6" id="KW-1185">Reference proteome</keyword>
<evidence type="ECO:0000256" key="2">
    <source>
        <dbReference type="ARBA" id="ARBA00023125"/>
    </source>
</evidence>
<feature type="domain" description="HTH gntR-type" evidence="4">
    <location>
        <begin position="17"/>
        <end position="87"/>
    </location>
</feature>